<dbReference type="EMBL" id="UINC01035072">
    <property type="protein sequence ID" value="SVB26890.1"/>
    <property type="molecule type" value="Genomic_DNA"/>
</dbReference>
<dbReference type="AlphaFoldDB" id="A0A382CLC5"/>
<sequence>MSLQGEDPESDKDDIERLAEAEIRLAHFQAEQIRHATTYFGYPEVPENNDLSTLGVSGLARLHLNNAGDPWVHGSAQMHTKEFEREALAFVADLYGITDDYWGYTTSGGTEGNLYGMYMAREYFGAKGEPLVFIYSASSHYSIPKNARLLQLSTRIIECEPSGEMRYDALKETLKEVETTWPERPGLSISLNIGTTMTGAVDQVTRINDVLSEIGWPREKVLIHADAALLGLIYPFIEGNPDLFENGVSSIAVSGHKFAGTIHPCGIFLTKKSLHGQAFGDHWIPYVGTEDTTISGSRNGFLALNLWYVLRKKGRHGLAREARTCIENAEYLTKQLNEMNYPKVSMAPKQNIVVFQKPSDAMIKKYQLAAEGGIAHVVVMQHITRSRIDGFCRDLRKSLDQARFELRQDANTAAVGGGVEG</sequence>
<dbReference type="Gene3D" id="3.40.640.10">
    <property type="entry name" value="Type I PLP-dependent aspartate aminotransferase-like (Major domain)"/>
    <property type="match status" value="1"/>
</dbReference>
<dbReference type="PANTHER" id="PTHR46101">
    <property type="match status" value="1"/>
</dbReference>
<comment type="similarity">
    <text evidence="2">Belongs to the group II decarboxylase family.</text>
</comment>
<evidence type="ECO:0000256" key="2">
    <source>
        <dbReference type="ARBA" id="ARBA00009533"/>
    </source>
</evidence>
<keyword evidence="4" id="KW-0663">Pyridoxal phosphate</keyword>
<keyword evidence="5" id="KW-0456">Lyase</keyword>
<reference evidence="6" key="1">
    <citation type="submission" date="2018-05" db="EMBL/GenBank/DDBJ databases">
        <authorList>
            <person name="Lanie J.A."/>
            <person name="Ng W.-L."/>
            <person name="Kazmierczak K.M."/>
            <person name="Andrzejewski T.M."/>
            <person name="Davidsen T.M."/>
            <person name="Wayne K.J."/>
            <person name="Tettelin H."/>
            <person name="Glass J.I."/>
            <person name="Rusch D."/>
            <person name="Podicherti R."/>
            <person name="Tsui H.-C.T."/>
            <person name="Winkler M.E."/>
        </authorList>
    </citation>
    <scope>NUCLEOTIDE SEQUENCE</scope>
</reference>
<proteinExistence type="inferred from homology"/>
<keyword evidence="3" id="KW-0210">Decarboxylase</keyword>
<evidence type="ECO:0000256" key="4">
    <source>
        <dbReference type="ARBA" id="ARBA00022898"/>
    </source>
</evidence>
<evidence type="ECO:0000313" key="6">
    <source>
        <dbReference type="EMBL" id="SVB26890.1"/>
    </source>
</evidence>
<dbReference type="InterPro" id="IPR015421">
    <property type="entry name" value="PyrdxlP-dep_Trfase_major"/>
</dbReference>
<dbReference type="Pfam" id="PF00282">
    <property type="entry name" value="Pyridoxal_deC"/>
    <property type="match status" value="1"/>
</dbReference>
<evidence type="ECO:0008006" key="7">
    <source>
        <dbReference type="Google" id="ProtNLM"/>
    </source>
</evidence>
<comment type="cofactor">
    <cofactor evidence="1">
        <name>pyridoxal 5'-phosphate</name>
        <dbReference type="ChEBI" id="CHEBI:597326"/>
    </cofactor>
</comment>
<dbReference type="GO" id="GO:0030170">
    <property type="term" value="F:pyridoxal phosphate binding"/>
    <property type="evidence" value="ECO:0007669"/>
    <property type="project" value="InterPro"/>
</dbReference>
<gene>
    <name evidence="6" type="ORF">METZ01_LOCUS179744</name>
</gene>
<dbReference type="InterPro" id="IPR051151">
    <property type="entry name" value="Group_II_Decarboxylase"/>
</dbReference>
<evidence type="ECO:0000256" key="5">
    <source>
        <dbReference type="ARBA" id="ARBA00023239"/>
    </source>
</evidence>
<dbReference type="InterPro" id="IPR002129">
    <property type="entry name" value="PyrdxlP-dep_de-COase"/>
</dbReference>
<dbReference type="NCBIfam" id="NF002748">
    <property type="entry name" value="PRK02769.1"/>
    <property type="match status" value="1"/>
</dbReference>
<protein>
    <recommendedName>
        <fullName evidence="7">Histidine decarboxylase</fullName>
    </recommendedName>
</protein>
<evidence type="ECO:0000256" key="1">
    <source>
        <dbReference type="ARBA" id="ARBA00001933"/>
    </source>
</evidence>
<dbReference type="Gene3D" id="3.90.1150.10">
    <property type="entry name" value="Aspartate Aminotransferase, domain 1"/>
    <property type="match status" value="1"/>
</dbReference>
<evidence type="ECO:0000256" key="3">
    <source>
        <dbReference type="ARBA" id="ARBA00022793"/>
    </source>
</evidence>
<dbReference type="PANTHER" id="PTHR46101:SF2">
    <property type="entry name" value="SERINE DECARBOXYLASE"/>
    <property type="match status" value="1"/>
</dbReference>
<dbReference type="SUPFAM" id="SSF53383">
    <property type="entry name" value="PLP-dependent transferases"/>
    <property type="match status" value="1"/>
</dbReference>
<dbReference type="GO" id="GO:0016831">
    <property type="term" value="F:carboxy-lyase activity"/>
    <property type="evidence" value="ECO:0007669"/>
    <property type="project" value="UniProtKB-KW"/>
</dbReference>
<dbReference type="InterPro" id="IPR015424">
    <property type="entry name" value="PyrdxlP-dep_Trfase"/>
</dbReference>
<organism evidence="6">
    <name type="scientific">marine metagenome</name>
    <dbReference type="NCBI Taxonomy" id="408172"/>
    <lineage>
        <taxon>unclassified sequences</taxon>
        <taxon>metagenomes</taxon>
        <taxon>ecological metagenomes</taxon>
    </lineage>
</organism>
<name>A0A382CLC5_9ZZZZ</name>
<dbReference type="InterPro" id="IPR015422">
    <property type="entry name" value="PyrdxlP-dep_Trfase_small"/>
</dbReference>
<accession>A0A382CLC5</accession>
<dbReference type="GO" id="GO:0019752">
    <property type="term" value="P:carboxylic acid metabolic process"/>
    <property type="evidence" value="ECO:0007669"/>
    <property type="project" value="InterPro"/>
</dbReference>